<name>A0ABQ3NRV5_STRVG</name>
<dbReference type="Proteomes" id="UP000660554">
    <property type="component" value="Unassembled WGS sequence"/>
</dbReference>
<accession>A0ABQ3NRV5</accession>
<proteinExistence type="predicted"/>
<protein>
    <submittedName>
        <fullName evidence="1">Uncharacterized protein</fullName>
    </submittedName>
</protein>
<dbReference type="EMBL" id="BNDV01000010">
    <property type="protein sequence ID" value="GHI15504.1"/>
    <property type="molecule type" value="Genomic_DNA"/>
</dbReference>
<organism evidence="1 2">
    <name type="scientific">Streptomyces virginiae</name>
    <name type="common">Streptomyces cinnamonensis</name>
    <dbReference type="NCBI Taxonomy" id="1961"/>
    <lineage>
        <taxon>Bacteria</taxon>
        <taxon>Bacillati</taxon>
        <taxon>Actinomycetota</taxon>
        <taxon>Actinomycetes</taxon>
        <taxon>Kitasatosporales</taxon>
        <taxon>Streptomycetaceae</taxon>
        <taxon>Streptomyces</taxon>
    </lineage>
</organism>
<keyword evidence="2" id="KW-1185">Reference proteome</keyword>
<comment type="caution">
    <text evidence="1">The sequence shown here is derived from an EMBL/GenBank/DDBJ whole genome shotgun (WGS) entry which is preliminary data.</text>
</comment>
<evidence type="ECO:0000313" key="1">
    <source>
        <dbReference type="EMBL" id="GHI15504.1"/>
    </source>
</evidence>
<evidence type="ECO:0000313" key="2">
    <source>
        <dbReference type="Proteomes" id="UP000660554"/>
    </source>
</evidence>
<gene>
    <name evidence="1" type="ORF">Scinn_49670</name>
</gene>
<reference evidence="2" key="1">
    <citation type="submission" date="2020-09" db="EMBL/GenBank/DDBJ databases">
        <title>Whole genome shotgun sequence of Streptomyces cinnamonensis NBRC 15873.</title>
        <authorList>
            <person name="Komaki H."/>
            <person name="Tamura T."/>
        </authorList>
    </citation>
    <scope>NUCLEOTIDE SEQUENCE [LARGE SCALE GENOMIC DNA]</scope>
    <source>
        <strain evidence="2">NBRC 15873</strain>
    </source>
</reference>
<sequence>MPQPEQDLAVAFQIEVDTDDVGGGVAADVGAGGGHMYLTVPGEGRFRERLGTGPVTAVPGAVRERMFGPPAVGGEGLGRRH</sequence>